<feature type="domain" description="Response regulatory" evidence="18">
    <location>
        <begin position="350"/>
        <end position="461"/>
    </location>
</feature>
<dbReference type="Gene3D" id="3.30.565.10">
    <property type="entry name" value="Histidine kinase-like ATPase, C-terminal domain"/>
    <property type="match status" value="1"/>
</dbReference>
<dbReference type="CDD" id="cd00130">
    <property type="entry name" value="PAS"/>
    <property type="match status" value="1"/>
</dbReference>
<keyword evidence="8" id="KW-0808">Transferase</keyword>
<evidence type="ECO:0000256" key="15">
    <source>
        <dbReference type="ARBA" id="ARBA00023170"/>
    </source>
</evidence>
<feature type="modified residue" description="4-aspartylphosphate" evidence="16">
    <location>
        <position position="400"/>
    </location>
</feature>
<evidence type="ECO:0000259" key="18">
    <source>
        <dbReference type="PROSITE" id="PS50110"/>
    </source>
</evidence>
<dbReference type="Gene3D" id="3.40.50.2300">
    <property type="match status" value="1"/>
</dbReference>
<dbReference type="GO" id="GO:0009881">
    <property type="term" value="F:photoreceptor activity"/>
    <property type="evidence" value="ECO:0007669"/>
    <property type="project" value="UniProtKB-KW"/>
</dbReference>
<keyword evidence="14" id="KW-0843">Virulence</keyword>
<dbReference type="InterPro" id="IPR013655">
    <property type="entry name" value="PAS_fold_3"/>
</dbReference>
<feature type="domain" description="PAS" evidence="19">
    <location>
        <begin position="15"/>
        <end position="85"/>
    </location>
</feature>
<dbReference type="InterPro" id="IPR035965">
    <property type="entry name" value="PAS-like_dom_sf"/>
</dbReference>
<dbReference type="PANTHER" id="PTHR41523:SF8">
    <property type="entry name" value="ETHYLENE RESPONSE SENSOR PROTEIN"/>
    <property type="match status" value="1"/>
</dbReference>
<dbReference type="SUPFAM" id="SSF55785">
    <property type="entry name" value="PYP-like sensor domain (PAS domain)"/>
    <property type="match status" value="1"/>
</dbReference>
<keyword evidence="10" id="KW-0547">Nucleotide-binding</keyword>
<dbReference type="PROSITE" id="PS50112">
    <property type="entry name" value="PAS"/>
    <property type="match status" value="1"/>
</dbReference>
<dbReference type="PROSITE" id="PS50110">
    <property type="entry name" value="RESPONSE_REGULATORY"/>
    <property type="match status" value="1"/>
</dbReference>
<dbReference type="InterPro" id="IPR000014">
    <property type="entry name" value="PAS"/>
</dbReference>
<dbReference type="OrthoDB" id="489241at2"/>
<dbReference type="FunFam" id="3.30.450.20:FF:000099">
    <property type="entry name" value="Sensory box sensor histidine kinase"/>
    <property type="match status" value="1"/>
</dbReference>
<dbReference type="GO" id="GO:0004673">
    <property type="term" value="F:protein histidine kinase activity"/>
    <property type="evidence" value="ECO:0007669"/>
    <property type="project" value="UniProtKB-EC"/>
</dbReference>
<dbReference type="EC" id="2.7.13.3" evidence="2"/>
<comment type="caution">
    <text evidence="21">The sequence shown here is derived from an EMBL/GenBank/DDBJ whole genome shotgun (WGS) entry which is preliminary data.</text>
</comment>
<dbReference type="GO" id="GO:0000160">
    <property type="term" value="P:phosphorelay signal transduction system"/>
    <property type="evidence" value="ECO:0007669"/>
    <property type="project" value="InterPro"/>
</dbReference>
<dbReference type="PANTHER" id="PTHR41523">
    <property type="entry name" value="TWO-COMPONENT SYSTEM SENSOR PROTEIN"/>
    <property type="match status" value="1"/>
</dbReference>
<dbReference type="Pfam" id="PF08447">
    <property type="entry name" value="PAS_3"/>
    <property type="match status" value="1"/>
</dbReference>
<dbReference type="InterPro" id="IPR011006">
    <property type="entry name" value="CheY-like_superfamily"/>
</dbReference>
<dbReference type="PROSITE" id="PS50113">
    <property type="entry name" value="PAC"/>
    <property type="match status" value="1"/>
</dbReference>
<dbReference type="Pfam" id="PF00072">
    <property type="entry name" value="Response_reg"/>
    <property type="match status" value="1"/>
</dbReference>
<keyword evidence="12" id="KW-0067">ATP-binding</keyword>
<evidence type="ECO:0000313" key="21">
    <source>
        <dbReference type="EMBL" id="RIJ30261.1"/>
    </source>
</evidence>
<evidence type="ECO:0000313" key="22">
    <source>
        <dbReference type="Proteomes" id="UP000266385"/>
    </source>
</evidence>
<dbReference type="SMART" id="SM00911">
    <property type="entry name" value="HWE_HK"/>
    <property type="match status" value="1"/>
</dbReference>
<evidence type="ECO:0000256" key="4">
    <source>
        <dbReference type="ARBA" id="ARBA00022553"/>
    </source>
</evidence>
<dbReference type="AlphaFoldDB" id="A0A399RI42"/>
<keyword evidence="13" id="KW-0157">Chromophore</keyword>
<dbReference type="InterPro" id="IPR001610">
    <property type="entry name" value="PAC"/>
</dbReference>
<organism evidence="21 22">
    <name type="scientific">Henriciella mobilis</name>
    <dbReference type="NCBI Taxonomy" id="2305467"/>
    <lineage>
        <taxon>Bacteria</taxon>
        <taxon>Pseudomonadati</taxon>
        <taxon>Pseudomonadota</taxon>
        <taxon>Alphaproteobacteria</taxon>
        <taxon>Hyphomonadales</taxon>
        <taxon>Hyphomonadaceae</taxon>
        <taxon>Henriciella</taxon>
    </lineage>
</organism>
<sequence>MPERYKALQHSYEQLEADFHMLANSIPQLAWMTRPDGWIFWYNQRWFDYTGTTLEEMQGWGWRQVHHPDHVDRVIDRISQAFETGEPWEDTFPLKSKDGEYRWFLSRAVPIRDSDGNIIRWFGTNTDVTEQKRLEERQALLMREIDHRAKNVLAVAQSVVSLTRAETVEGYKEAVEGRIGSLTRAHSLLAASRWDGANLHALLQEETEPFNSGDECRVTLKGDNVLLAPDAAQSLALIFHELATNAAKYGALSHQGGQLDVTWTSERDAVHICWRESGGQAVAAPEQTGFGTRLLERIIAGAAGGTLKRTWHETGLQVDIEIATSDAQPDETTRQAESTKQTQRRKAQPLILVVEDEPLTAMDLEVRLQDAGFEVIGPVDSVASARELIGDLKLDIALLDSNLSGERSYGLAEDLVSSGIPVVFCTGYEELDELPDVLRECAIVPKPFRNDTLFGTISAAMKPPGRPQG</sequence>
<dbReference type="NCBIfam" id="TIGR00229">
    <property type="entry name" value="sensory_box"/>
    <property type="match status" value="1"/>
</dbReference>
<dbReference type="SMART" id="SM00448">
    <property type="entry name" value="REC"/>
    <property type="match status" value="1"/>
</dbReference>
<evidence type="ECO:0000256" key="11">
    <source>
        <dbReference type="ARBA" id="ARBA00022777"/>
    </source>
</evidence>
<dbReference type="Gene3D" id="3.30.450.20">
    <property type="entry name" value="PAS domain"/>
    <property type="match status" value="1"/>
</dbReference>
<evidence type="ECO:0000256" key="7">
    <source>
        <dbReference type="ARBA" id="ARBA00022643"/>
    </source>
</evidence>
<keyword evidence="5" id="KW-0716">Sensory transduction</keyword>
<dbReference type="RefSeq" id="WP_119375581.1">
    <property type="nucleotide sequence ID" value="NZ_QWFX01000006.1"/>
</dbReference>
<dbReference type="SUPFAM" id="SSF52172">
    <property type="entry name" value="CheY-like"/>
    <property type="match status" value="1"/>
</dbReference>
<keyword evidence="6" id="KW-0285">Flavoprotein</keyword>
<evidence type="ECO:0000256" key="13">
    <source>
        <dbReference type="ARBA" id="ARBA00022991"/>
    </source>
</evidence>
<evidence type="ECO:0000256" key="1">
    <source>
        <dbReference type="ARBA" id="ARBA00000085"/>
    </source>
</evidence>
<evidence type="ECO:0000256" key="8">
    <source>
        <dbReference type="ARBA" id="ARBA00022679"/>
    </source>
</evidence>
<dbReference type="SUPFAM" id="SSF55874">
    <property type="entry name" value="ATPase domain of HSP90 chaperone/DNA topoisomerase II/histidine kinase"/>
    <property type="match status" value="1"/>
</dbReference>
<evidence type="ECO:0000256" key="14">
    <source>
        <dbReference type="ARBA" id="ARBA00023026"/>
    </source>
</evidence>
<name>A0A399RI42_9PROT</name>
<keyword evidence="3" id="KW-0600">Photoreceptor protein</keyword>
<reference evidence="21 22" key="1">
    <citation type="submission" date="2018-08" db="EMBL/GenBank/DDBJ databases">
        <title>Henriciella mobilis sp. nov., isolated from seawater.</title>
        <authorList>
            <person name="Cheng H."/>
            <person name="Wu Y.-H."/>
            <person name="Xu X.-W."/>
            <person name="Guo L.-L."/>
        </authorList>
    </citation>
    <scope>NUCLEOTIDE SEQUENCE [LARGE SCALE GENOMIC DNA]</scope>
    <source>
        <strain evidence="21 22">JN25</strain>
    </source>
</reference>
<evidence type="ECO:0000256" key="17">
    <source>
        <dbReference type="SAM" id="MobiDB-lite"/>
    </source>
</evidence>
<evidence type="ECO:0000256" key="5">
    <source>
        <dbReference type="ARBA" id="ARBA00022606"/>
    </source>
</evidence>
<keyword evidence="4 16" id="KW-0597">Phosphoprotein</keyword>
<keyword evidence="22" id="KW-1185">Reference proteome</keyword>
<evidence type="ECO:0000259" key="20">
    <source>
        <dbReference type="PROSITE" id="PS50113"/>
    </source>
</evidence>
<evidence type="ECO:0000256" key="3">
    <source>
        <dbReference type="ARBA" id="ARBA00022543"/>
    </source>
</evidence>
<dbReference type="InterPro" id="IPR011102">
    <property type="entry name" value="Sig_transdc_His_kinase_HWE"/>
</dbReference>
<feature type="domain" description="PAC" evidence="20">
    <location>
        <begin position="88"/>
        <end position="140"/>
    </location>
</feature>
<keyword evidence="9" id="KW-0677">Repeat</keyword>
<evidence type="ECO:0000256" key="6">
    <source>
        <dbReference type="ARBA" id="ARBA00022630"/>
    </source>
</evidence>
<comment type="catalytic activity">
    <reaction evidence="1">
        <text>ATP + protein L-histidine = ADP + protein N-phospho-L-histidine.</text>
        <dbReference type="EC" id="2.7.13.3"/>
    </reaction>
</comment>
<keyword evidence="11" id="KW-0418">Kinase</keyword>
<keyword evidence="7" id="KW-0288">FMN</keyword>
<dbReference type="InterPro" id="IPR036890">
    <property type="entry name" value="HATPase_C_sf"/>
</dbReference>
<evidence type="ECO:0000256" key="12">
    <source>
        <dbReference type="ARBA" id="ARBA00022840"/>
    </source>
</evidence>
<protein>
    <recommendedName>
        <fullName evidence="2">histidine kinase</fullName>
        <ecNumber evidence="2">2.7.13.3</ecNumber>
    </recommendedName>
</protein>
<dbReference type="Proteomes" id="UP000266385">
    <property type="component" value="Unassembled WGS sequence"/>
</dbReference>
<dbReference type="GO" id="GO:0005524">
    <property type="term" value="F:ATP binding"/>
    <property type="evidence" value="ECO:0007669"/>
    <property type="project" value="UniProtKB-KW"/>
</dbReference>
<feature type="region of interest" description="Disordered" evidence="17">
    <location>
        <begin position="322"/>
        <end position="343"/>
    </location>
</feature>
<proteinExistence type="predicted"/>
<dbReference type="SMART" id="SM00091">
    <property type="entry name" value="PAS"/>
    <property type="match status" value="1"/>
</dbReference>
<dbReference type="InterPro" id="IPR000700">
    <property type="entry name" value="PAS-assoc_C"/>
</dbReference>
<keyword evidence="15" id="KW-0675">Receptor</keyword>
<evidence type="ECO:0000256" key="16">
    <source>
        <dbReference type="PROSITE-ProRule" id="PRU00169"/>
    </source>
</evidence>
<evidence type="ECO:0000256" key="2">
    <source>
        <dbReference type="ARBA" id="ARBA00012438"/>
    </source>
</evidence>
<dbReference type="InterPro" id="IPR001789">
    <property type="entry name" value="Sig_transdc_resp-reg_receiver"/>
</dbReference>
<dbReference type="EMBL" id="QWFX01000006">
    <property type="protein sequence ID" value="RIJ30261.1"/>
    <property type="molecule type" value="Genomic_DNA"/>
</dbReference>
<evidence type="ECO:0000256" key="9">
    <source>
        <dbReference type="ARBA" id="ARBA00022737"/>
    </source>
</evidence>
<gene>
    <name evidence="21" type="ORF">D1223_06335</name>
</gene>
<evidence type="ECO:0000256" key="10">
    <source>
        <dbReference type="ARBA" id="ARBA00022741"/>
    </source>
</evidence>
<accession>A0A399RI42</accession>
<dbReference type="SMART" id="SM00086">
    <property type="entry name" value="PAC"/>
    <property type="match status" value="1"/>
</dbReference>
<evidence type="ECO:0000259" key="19">
    <source>
        <dbReference type="PROSITE" id="PS50112"/>
    </source>
</evidence>
<dbReference type="Pfam" id="PF07536">
    <property type="entry name" value="HWE_HK"/>
    <property type="match status" value="1"/>
</dbReference>